<reference evidence="1" key="1">
    <citation type="submission" date="2023-03" db="EMBL/GenBank/DDBJ databases">
        <title>Massive genome expansion in bonnet fungi (Mycena s.s.) driven by repeated elements and novel gene families across ecological guilds.</title>
        <authorList>
            <consortium name="Lawrence Berkeley National Laboratory"/>
            <person name="Harder C.B."/>
            <person name="Miyauchi S."/>
            <person name="Viragh M."/>
            <person name="Kuo A."/>
            <person name="Thoen E."/>
            <person name="Andreopoulos B."/>
            <person name="Lu D."/>
            <person name="Skrede I."/>
            <person name="Drula E."/>
            <person name="Henrissat B."/>
            <person name="Morin E."/>
            <person name="Kohler A."/>
            <person name="Barry K."/>
            <person name="LaButti K."/>
            <person name="Morin E."/>
            <person name="Salamov A."/>
            <person name="Lipzen A."/>
            <person name="Mereny Z."/>
            <person name="Hegedus B."/>
            <person name="Baldrian P."/>
            <person name="Stursova M."/>
            <person name="Weitz H."/>
            <person name="Taylor A."/>
            <person name="Grigoriev I.V."/>
            <person name="Nagy L.G."/>
            <person name="Martin F."/>
            <person name="Kauserud H."/>
        </authorList>
    </citation>
    <scope>NUCLEOTIDE SEQUENCE</scope>
    <source>
        <strain evidence="1">CBHHK067</strain>
    </source>
</reference>
<accession>A0AAD7DVT2</accession>
<dbReference type="Proteomes" id="UP001221757">
    <property type="component" value="Unassembled WGS sequence"/>
</dbReference>
<name>A0AAD7DVT2_MYCRO</name>
<evidence type="ECO:0000313" key="1">
    <source>
        <dbReference type="EMBL" id="KAJ7700896.1"/>
    </source>
</evidence>
<organism evidence="1 2">
    <name type="scientific">Mycena rosella</name>
    <name type="common">Pink bonnet</name>
    <name type="synonym">Agaricus rosellus</name>
    <dbReference type="NCBI Taxonomy" id="1033263"/>
    <lineage>
        <taxon>Eukaryota</taxon>
        <taxon>Fungi</taxon>
        <taxon>Dikarya</taxon>
        <taxon>Basidiomycota</taxon>
        <taxon>Agaricomycotina</taxon>
        <taxon>Agaricomycetes</taxon>
        <taxon>Agaricomycetidae</taxon>
        <taxon>Agaricales</taxon>
        <taxon>Marasmiineae</taxon>
        <taxon>Mycenaceae</taxon>
        <taxon>Mycena</taxon>
    </lineage>
</organism>
<dbReference type="EMBL" id="JARKIE010000019">
    <property type="protein sequence ID" value="KAJ7700896.1"/>
    <property type="molecule type" value="Genomic_DNA"/>
</dbReference>
<sequence length="144" mass="15933">METMLNKICAQIAEQHKATATPELSASVQSPRPLVSQLPGTLSGHTYMMETKHMWAKVKVKTRGGTLTEATTKSNIGAKEEEEEILPDTLPKEFKIGKKVLKVFHHILQAPDDPSNNTGAKGKTLEANKVQVQWADFEQVHLFA</sequence>
<proteinExistence type="predicted"/>
<protein>
    <submittedName>
        <fullName evidence="1">Uncharacterized protein</fullName>
    </submittedName>
</protein>
<keyword evidence="2" id="KW-1185">Reference proteome</keyword>
<gene>
    <name evidence="1" type="ORF">B0H17DRAFT_1195730</name>
</gene>
<evidence type="ECO:0000313" key="2">
    <source>
        <dbReference type="Proteomes" id="UP001221757"/>
    </source>
</evidence>
<comment type="caution">
    <text evidence="1">The sequence shown here is derived from an EMBL/GenBank/DDBJ whole genome shotgun (WGS) entry which is preliminary data.</text>
</comment>
<dbReference type="AlphaFoldDB" id="A0AAD7DVT2"/>